<dbReference type="EMBL" id="JAQMWT010000344">
    <property type="protein sequence ID" value="KAJ8603706.1"/>
    <property type="molecule type" value="Genomic_DNA"/>
</dbReference>
<accession>A0AAD7UEE2</accession>
<dbReference type="SUPFAM" id="SSF52833">
    <property type="entry name" value="Thioredoxin-like"/>
    <property type="match status" value="1"/>
</dbReference>
<dbReference type="PANTHER" id="PTHR44051">
    <property type="entry name" value="GLUTATHIONE S-TRANSFERASE-RELATED"/>
    <property type="match status" value="1"/>
</dbReference>
<evidence type="ECO:0000313" key="5">
    <source>
        <dbReference type="Proteomes" id="UP001230188"/>
    </source>
</evidence>
<evidence type="ECO:0008006" key="6">
    <source>
        <dbReference type="Google" id="ProtNLM"/>
    </source>
</evidence>
<dbReference type="InterPro" id="IPR010987">
    <property type="entry name" value="Glutathione-S-Trfase_C-like"/>
</dbReference>
<organism evidence="4 5">
    <name type="scientific">Chrysophaeum taylorii</name>
    <dbReference type="NCBI Taxonomy" id="2483200"/>
    <lineage>
        <taxon>Eukaryota</taxon>
        <taxon>Sar</taxon>
        <taxon>Stramenopiles</taxon>
        <taxon>Ochrophyta</taxon>
        <taxon>Pelagophyceae</taxon>
        <taxon>Pelagomonadales</taxon>
        <taxon>Pelagomonadaceae</taxon>
        <taxon>Chrysophaeum</taxon>
    </lineage>
</organism>
<dbReference type="SFLD" id="SFLDS00019">
    <property type="entry name" value="Glutathione_Transferase_(cytos"/>
    <property type="match status" value="1"/>
</dbReference>
<reference evidence="4" key="1">
    <citation type="submission" date="2023-01" db="EMBL/GenBank/DDBJ databases">
        <title>Metagenome sequencing of chrysophaentin producing Chrysophaeum taylorii.</title>
        <authorList>
            <person name="Davison J."/>
            <person name="Bewley C."/>
        </authorList>
    </citation>
    <scope>NUCLEOTIDE SEQUENCE</scope>
    <source>
        <strain evidence="4">NIES-1699</strain>
    </source>
</reference>
<dbReference type="Pfam" id="PF13409">
    <property type="entry name" value="GST_N_2"/>
    <property type="match status" value="1"/>
</dbReference>
<dbReference type="Gene3D" id="1.20.1050.10">
    <property type="match status" value="1"/>
</dbReference>
<dbReference type="AlphaFoldDB" id="A0AAD7UEE2"/>
<evidence type="ECO:0000259" key="3">
    <source>
        <dbReference type="PROSITE" id="PS50405"/>
    </source>
</evidence>
<dbReference type="PROSITE" id="PS50404">
    <property type="entry name" value="GST_NTER"/>
    <property type="match status" value="1"/>
</dbReference>
<comment type="caution">
    <text evidence="4">The sequence shown here is derived from an EMBL/GenBank/DDBJ whole genome shotgun (WGS) entry which is preliminary data.</text>
</comment>
<dbReference type="SUPFAM" id="SSF47616">
    <property type="entry name" value="GST C-terminal domain-like"/>
    <property type="match status" value="1"/>
</dbReference>
<dbReference type="InterPro" id="IPR036249">
    <property type="entry name" value="Thioredoxin-like_sf"/>
</dbReference>
<name>A0AAD7UEE2_9STRA</name>
<feature type="domain" description="GST C-terminal" evidence="3">
    <location>
        <begin position="66"/>
        <end position="193"/>
    </location>
</feature>
<keyword evidence="5" id="KW-1185">Reference proteome</keyword>
<evidence type="ECO:0000256" key="1">
    <source>
        <dbReference type="ARBA" id="ARBA00007409"/>
    </source>
</evidence>
<proteinExistence type="inferred from homology"/>
<dbReference type="PANTHER" id="PTHR44051:SF8">
    <property type="entry name" value="GLUTATHIONE S-TRANSFERASE GSTA"/>
    <property type="match status" value="1"/>
</dbReference>
<evidence type="ECO:0000313" key="4">
    <source>
        <dbReference type="EMBL" id="KAJ8603706.1"/>
    </source>
</evidence>
<dbReference type="InterPro" id="IPR004045">
    <property type="entry name" value="Glutathione_S-Trfase_N"/>
</dbReference>
<evidence type="ECO:0000259" key="2">
    <source>
        <dbReference type="PROSITE" id="PS50404"/>
    </source>
</evidence>
<dbReference type="InterPro" id="IPR036282">
    <property type="entry name" value="Glutathione-S-Trfase_C_sf"/>
</dbReference>
<sequence length="193" mass="21574">MLEELNEVAGVEFEHIPARPWSEEAKKHNPFGKVPALSDGEFVMYESAAINTYLGDKFGLLVPKAGTKERGKYEQVVHTIQCELDAQGVWVHRKHEQLADSFGAAPEAVKAARKHAAKVIKVLADECNPYLLGNEFTAADVLFVHCLVWARMIGWSEDTFDSPNGCAETTSHLKTYLELCQSRPAFERTQARE</sequence>
<dbReference type="InterPro" id="IPR004046">
    <property type="entry name" value="GST_C"/>
</dbReference>
<comment type="similarity">
    <text evidence="1">Belongs to the GST superfamily.</text>
</comment>
<protein>
    <recommendedName>
        <fullName evidence="6">Glutathione S-transferase</fullName>
    </recommendedName>
</protein>
<dbReference type="InterPro" id="IPR040079">
    <property type="entry name" value="Glutathione_S-Trfase"/>
</dbReference>
<gene>
    <name evidence="4" type="ORF">CTAYLR_000184</name>
</gene>
<dbReference type="PROSITE" id="PS50405">
    <property type="entry name" value="GST_CTER"/>
    <property type="match status" value="1"/>
</dbReference>
<dbReference type="Pfam" id="PF00043">
    <property type="entry name" value="GST_C"/>
    <property type="match status" value="1"/>
</dbReference>
<feature type="domain" description="GST N-terminal" evidence="2">
    <location>
        <begin position="1"/>
        <end position="62"/>
    </location>
</feature>
<dbReference type="Gene3D" id="3.40.30.10">
    <property type="entry name" value="Glutaredoxin"/>
    <property type="match status" value="1"/>
</dbReference>
<dbReference type="Proteomes" id="UP001230188">
    <property type="component" value="Unassembled WGS sequence"/>
</dbReference>